<protein>
    <submittedName>
        <fullName evidence="1">Uncharacterized protein</fullName>
    </submittedName>
</protein>
<reference evidence="1 2" key="1">
    <citation type="submission" date="2024-01" db="EMBL/GenBank/DDBJ databases">
        <title>Seven novel Bacillus-like species.</title>
        <authorList>
            <person name="Liu G."/>
        </authorList>
    </citation>
    <scope>NUCLEOTIDE SEQUENCE [LARGE SCALE GENOMIC DNA]</scope>
    <source>
        <strain evidence="1 2">FJAT-51639</strain>
    </source>
</reference>
<dbReference type="EMBL" id="JBAWSX010000002">
    <property type="protein sequence ID" value="MEI4800526.1"/>
    <property type="molecule type" value="Genomic_DNA"/>
</dbReference>
<gene>
    <name evidence="1" type="ORF">WAZ07_04125</name>
</gene>
<comment type="caution">
    <text evidence="1">The sequence shown here is derived from an EMBL/GenBank/DDBJ whole genome shotgun (WGS) entry which is preliminary data.</text>
</comment>
<proteinExistence type="predicted"/>
<name>A0ABU8FF41_9BACI</name>
<accession>A0ABU8FF41</accession>
<evidence type="ECO:0000313" key="2">
    <source>
        <dbReference type="Proteomes" id="UP001372526"/>
    </source>
</evidence>
<organism evidence="1 2">
    <name type="scientific">Bacillus bruguierae</name>
    <dbReference type="NCBI Taxonomy" id="3127667"/>
    <lineage>
        <taxon>Bacteria</taxon>
        <taxon>Bacillati</taxon>
        <taxon>Bacillota</taxon>
        <taxon>Bacilli</taxon>
        <taxon>Bacillales</taxon>
        <taxon>Bacillaceae</taxon>
        <taxon>Bacillus</taxon>
    </lineage>
</organism>
<dbReference type="RefSeq" id="WP_336471438.1">
    <property type="nucleotide sequence ID" value="NZ_JBAWSX010000002.1"/>
</dbReference>
<sequence>MKKKVRQIIEERKTVHLENSFLIEKHWKELADLLSKDIECTIKFLDSASEEEVEWISEVFEDINCGTKNKEYVACLKRLVKKFPNSTIKPSVEIAEKMML</sequence>
<keyword evidence="2" id="KW-1185">Reference proteome</keyword>
<dbReference type="Proteomes" id="UP001372526">
    <property type="component" value="Unassembled WGS sequence"/>
</dbReference>
<evidence type="ECO:0000313" key="1">
    <source>
        <dbReference type="EMBL" id="MEI4800526.1"/>
    </source>
</evidence>